<evidence type="ECO:0000313" key="2">
    <source>
        <dbReference type="EMBL" id="CAG8592752.1"/>
    </source>
</evidence>
<sequence length="565" mass="64960">MMQFLQNAIPKKNVTITINLNGEIYAKEELNSEKSLAWVRKNLSNLHTKDGFPKEISEVKFLDKMGDVISQNDEENYKLANVLDNKNILYIVYKKELLSKLVKDQHVNTDIEVTIKIEEKPSFIEFLDISKGNEENYTLKQVLQSDEGKSNILKVKQDSSISESEINENCKLEYGIKIDGRPNEKAFEFKQGLEITIHDEPKHHSKSIRESIAYESNYNKDFSFDIKAYAKLPWLSANFAASYEQSKGRINNKKYDKSEDIDLKEYAVIKMDNVVPTEEFVKRVSSALKSYNSIEELKKVCNEYGDFWARKVYLGGKIEKIQTKLIESNVQTGQKTIKTDGGIGMENTLGANLQYNSTASKTDTDTKSIVESESIGRNIKNLDDYHNWNIIKYEDMVLIFEILKKDEKHLELYKQVLKTLGKKILHFEVRTLKPEDSELLKLNIPNKFQKENPENCQIFATIINNKCNHKGTFSVQVLTFSGGAFLKIHRVGKYNKRKYPLKICWGIIGIPTDFDLYHHKDSCVSGLLKLTTKDAAFKPLDNTDTSFEETPPVLYYISIPSIRVN</sequence>
<proteinExistence type="predicted"/>
<evidence type="ECO:0000313" key="3">
    <source>
        <dbReference type="Proteomes" id="UP000789396"/>
    </source>
</evidence>
<keyword evidence="3" id="KW-1185">Reference proteome</keyword>
<dbReference type="Pfam" id="PF24209">
    <property type="entry name" value="DUF7431"/>
    <property type="match status" value="1"/>
</dbReference>
<dbReference type="EMBL" id="CAJVPZ010007982">
    <property type="protein sequence ID" value="CAG8592752.1"/>
    <property type="molecule type" value="Genomic_DNA"/>
</dbReference>
<gene>
    <name evidence="2" type="ORF">RFULGI_LOCUS6297</name>
</gene>
<name>A0A9N9GCM9_9GLOM</name>
<organism evidence="2 3">
    <name type="scientific">Racocetra fulgida</name>
    <dbReference type="NCBI Taxonomy" id="60492"/>
    <lineage>
        <taxon>Eukaryota</taxon>
        <taxon>Fungi</taxon>
        <taxon>Fungi incertae sedis</taxon>
        <taxon>Mucoromycota</taxon>
        <taxon>Glomeromycotina</taxon>
        <taxon>Glomeromycetes</taxon>
        <taxon>Diversisporales</taxon>
        <taxon>Gigasporaceae</taxon>
        <taxon>Racocetra</taxon>
    </lineage>
</organism>
<dbReference type="OrthoDB" id="2321712at2759"/>
<dbReference type="InterPro" id="IPR055854">
    <property type="entry name" value="DUF7431"/>
</dbReference>
<accession>A0A9N9GCM9</accession>
<evidence type="ECO:0000259" key="1">
    <source>
        <dbReference type="Pfam" id="PF24209"/>
    </source>
</evidence>
<reference evidence="2" key="1">
    <citation type="submission" date="2021-06" db="EMBL/GenBank/DDBJ databases">
        <authorList>
            <person name="Kallberg Y."/>
            <person name="Tangrot J."/>
            <person name="Rosling A."/>
        </authorList>
    </citation>
    <scope>NUCLEOTIDE SEQUENCE</scope>
    <source>
        <strain evidence="2">IN212</strain>
    </source>
</reference>
<dbReference type="AlphaFoldDB" id="A0A9N9GCM9"/>
<comment type="caution">
    <text evidence="2">The sequence shown here is derived from an EMBL/GenBank/DDBJ whole genome shotgun (WGS) entry which is preliminary data.</text>
</comment>
<dbReference type="Proteomes" id="UP000789396">
    <property type="component" value="Unassembled WGS sequence"/>
</dbReference>
<feature type="domain" description="DUF7431" evidence="1">
    <location>
        <begin position="427"/>
        <end position="521"/>
    </location>
</feature>
<protein>
    <submittedName>
        <fullName evidence="2">13611_t:CDS:1</fullName>
    </submittedName>
</protein>